<dbReference type="RefSeq" id="WP_200466650.1">
    <property type="nucleotide sequence ID" value="NZ_JAENRR010000068.1"/>
</dbReference>
<keyword evidence="1" id="KW-0472">Membrane</keyword>
<dbReference type="Gene3D" id="2.20.110.10">
    <property type="entry name" value="Histone H3 K4-specific methyltransferase SET7/9 N-terminal domain"/>
    <property type="match status" value="1"/>
</dbReference>
<feature type="transmembrane region" description="Helical" evidence="1">
    <location>
        <begin position="136"/>
        <end position="159"/>
    </location>
</feature>
<dbReference type="Pfam" id="PF07661">
    <property type="entry name" value="MORN_2"/>
    <property type="match status" value="6"/>
</dbReference>
<evidence type="ECO:0000313" key="2">
    <source>
        <dbReference type="EMBL" id="MBK3519431.1"/>
    </source>
</evidence>
<accession>A0ABS1HPA7</accession>
<protein>
    <recommendedName>
        <fullName evidence="4">Toxin-antitoxin system YwqK family antitoxin</fullName>
    </recommendedName>
</protein>
<name>A0ABS1HPA7_9BACT</name>
<keyword evidence="1" id="KW-1133">Transmembrane helix</keyword>
<dbReference type="SUPFAM" id="SSF82185">
    <property type="entry name" value="Histone H3 K4-specific methyltransferase SET7/9 N-terminal domain"/>
    <property type="match status" value="3"/>
</dbReference>
<feature type="transmembrane region" description="Helical" evidence="1">
    <location>
        <begin position="233"/>
        <end position="252"/>
    </location>
</feature>
<keyword evidence="1" id="KW-0812">Transmembrane</keyword>
<organism evidence="2 3">
    <name type="scientific">Carboxylicivirga marina</name>
    <dbReference type="NCBI Taxonomy" id="2800988"/>
    <lineage>
        <taxon>Bacteria</taxon>
        <taxon>Pseudomonadati</taxon>
        <taxon>Bacteroidota</taxon>
        <taxon>Bacteroidia</taxon>
        <taxon>Marinilabiliales</taxon>
        <taxon>Marinilabiliaceae</taxon>
        <taxon>Carboxylicivirga</taxon>
    </lineage>
</organism>
<dbReference type="PANTHER" id="PTHR33706:SF1">
    <property type="entry name" value="TPR REPEAT PROTEIN"/>
    <property type="match status" value="1"/>
</dbReference>
<evidence type="ECO:0000313" key="3">
    <source>
        <dbReference type="Proteomes" id="UP000605676"/>
    </source>
</evidence>
<evidence type="ECO:0008006" key="4">
    <source>
        <dbReference type="Google" id="ProtNLM"/>
    </source>
</evidence>
<feature type="transmembrane region" description="Helical" evidence="1">
    <location>
        <begin position="81"/>
        <end position="102"/>
    </location>
</feature>
<dbReference type="Proteomes" id="UP000605676">
    <property type="component" value="Unassembled WGS sequence"/>
</dbReference>
<feature type="transmembrane region" description="Helical" evidence="1">
    <location>
        <begin position="179"/>
        <end position="201"/>
    </location>
</feature>
<comment type="caution">
    <text evidence="2">The sequence shown here is derived from an EMBL/GenBank/DDBJ whole genome shotgun (WGS) entry which is preliminary data.</text>
</comment>
<dbReference type="EMBL" id="JAENRR010000068">
    <property type="protein sequence ID" value="MBK3519431.1"/>
    <property type="molecule type" value="Genomic_DNA"/>
</dbReference>
<feature type="transmembrane region" description="Helical" evidence="1">
    <location>
        <begin position="108"/>
        <end position="129"/>
    </location>
</feature>
<reference evidence="2 3" key="1">
    <citation type="submission" date="2021-01" db="EMBL/GenBank/DDBJ databases">
        <title>Carboxyliciviraga sp.nov., isolated from coastal sediments.</title>
        <authorList>
            <person name="Lu D."/>
            <person name="Zhang T."/>
        </authorList>
    </citation>
    <scope>NUCLEOTIDE SEQUENCE [LARGE SCALE GENOMIC DNA]</scope>
    <source>
        <strain evidence="2 3">N1Y132</strain>
    </source>
</reference>
<dbReference type="PANTHER" id="PTHR33706">
    <property type="entry name" value="MORN VARIANT REPEAT PROTEIN"/>
    <property type="match status" value="1"/>
</dbReference>
<proteinExistence type="predicted"/>
<evidence type="ECO:0000256" key="1">
    <source>
        <dbReference type="SAM" id="Phobius"/>
    </source>
</evidence>
<sequence>MNRQEQLEFCKKCTNRQSDFKQGLLCRLTNEKADFEDNCEHYERDEHVKETIIESADETDQNILLTLNDDILNVLRAHQDFYYAIIGGLLASLISGVIWAAITVSTEYQIGYMAIGVGLIVGFAVRFFGAGIDQKFGFLGAGLALLGCLSGNLFSQVGFYAHEALLSYLEVLSYLDLSAIINILIESFSPMDVLFYGIALYEGYKLAFRRVSELDIKLIQENKSEGLPTNSKLRMPLVVVSIIAIGFFLITVNNGVSGFKTYQYESGKRMSEGELKNSKEEGKWTYWYENGNAQLIAHYTEGTPDSLWQWFDEEGTLIREGHYKLGLEHGVWMSYYENGARLDSGQYNDGRMSGLWKAWYANGQLQQIGDYKRSLQDGPWTLYHENGQVASEGLMKEGSSTGEWKNYFESGQMESIFMHKDNEPALIQNVWNEEGQQLVKDGEGTYKTYYITGQLMSEGKIKDAHLHGKWLSYYDNGQLQEEGNYDGELYKINNSWDKSGKAMVVDGNGYYKSFYADGNKIFESGSIVFGLREGTWNTLFESTQTVYQEQNYKAGLQSGIVNIYFESGDLYASGSMKDNKRDGEWSWFHGNGLISSTVNFVADKKEGKQTMWSEVGDITKEEFYSNGELTEEKVF</sequence>
<keyword evidence="3" id="KW-1185">Reference proteome</keyword>
<dbReference type="Gene3D" id="3.90.930.1">
    <property type="match status" value="3"/>
</dbReference>
<gene>
    <name evidence="2" type="ORF">JIV24_18945</name>
</gene>
<dbReference type="InterPro" id="IPR011652">
    <property type="entry name" value="MORN_2"/>
</dbReference>